<dbReference type="Pfam" id="PF00249">
    <property type="entry name" value="Myb_DNA-binding"/>
    <property type="match status" value="1"/>
</dbReference>
<feature type="compositionally biased region" description="Low complexity" evidence="5">
    <location>
        <begin position="198"/>
        <end position="208"/>
    </location>
</feature>
<dbReference type="GO" id="GO:0001006">
    <property type="term" value="F:RNA polymerase III type 3 promoter sequence-specific DNA binding"/>
    <property type="evidence" value="ECO:0007669"/>
    <property type="project" value="TreeGrafter"/>
</dbReference>
<proteinExistence type="predicted"/>
<reference evidence="8" key="1">
    <citation type="submission" date="2022-08" db="EMBL/GenBank/DDBJ databases">
        <title>Novel sulphate-reducing endosymbionts in the free-living metamonad Anaeramoeba.</title>
        <authorList>
            <person name="Jerlstrom-Hultqvist J."/>
            <person name="Cepicka I."/>
            <person name="Gallot-Lavallee L."/>
            <person name="Salas-Leiva D."/>
            <person name="Curtis B.A."/>
            <person name="Zahonova K."/>
            <person name="Pipaliya S."/>
            <person name="Dacks J."/>
            <person name="Roger A.J."/>
        </authorList>
    </citation>
    <scope>NUCLEOTIDE SEQUENCE</scope>
    <source>
        <strain evidence="8">Busselton2</strain>
    </source>
</reference>
<dbReference type="Pfam" id="PF13921">
    <property type="entry name" value="Myb_DNA-bind_6"/>
    <property type="match status" value="1"/>
</dbReference>
<feature type="compositionally biased region" description="Acidic residues" evidence="5">
    <location>
        <begin position="1432"/>
        <end position="1443"/>
    </location>
</feature>
<feature type="compositionally biased region" description="Low complexity" evidence="5">
    <location>
        <begin position="1826"/>
        <end position="1836"/>
    </location>
</feature>
<feature type="compositionally biased region" description="Gly residues" evidence="5">
    <location>
        <begin position="1837"/>
        <end position="1849"/>
    </location>
</feature>
<name>A0AAV8A6B3_9EUKA</name>
<evidence type="ECO:0000313" key="9">
    <source>
        <dbReference type="Proteomes" id="UP001146793"/>
    </source>
</evidence>
<evidence type="ECO:0000313" key="8">
    <source>
        <dbReference type="EMBL" id="KAJ3449682.1"/>
    </source>
</evidence>
<keyword evidence="4" id="KW-0539">Nucleus</keyword>
<keyword evidence="2" id="KW-0238">DNA-binding</keyword>
<feature type="compositionally biased region" description="Basic and acidic residues" evidence="5">
    <location>
        <begin position="1045"/>
        <end position="1055"/>
    </location>
</feature>
<comment type="caution">
    <text evidence="8">The sequence shown here is derived from an EMBL/GenBank/DDBJ whole genome shotgun (WGS) entry which is preliminary data.</text>
</comment>
<feature type="region of interest" description="Disordered" evidence="5">
    <location>
        <begin position="2050"/>
        <end position="2147"/>
    </location>
</feature>
<dbReference type="Gene3D" id="1.10.10.60">
    <property type="entry name" value="Homeodomain-like"/>
    <property type="match status" value="3"/>
</dbReference>
<feature type="domain" description="Myb-like" evidence="6">
    <location>
        <begin position="1997"/>
        <end position="2047"/>
    </location>
</feature>
<sequence length="2309" mass="270828">MNSYTTFWLDRILGKEEKKNSKDISTKLCVALNKLFPNTIDEISKDPLINGNKFLMSCISLGFQIPTDINPSDLRYQQNKNSSLEQLLFDLSPQHIWEKSFKCPFKETTSKKLISELIEQFAIGESHFLVEIRDLNQEFINGDLYLNRDYLTICSNLLNTEKKIDYYKLCPNCVFYDRSNSNIISLCLLNNKNKGNSNSNLNNSQVNEQENDKTKEKENENECSSIILKFQDVKQAFQFEKLIKLFKTYFGNSLENYPILGNILNFKKEMKAITLRLLYQEETNFNIKFLEITQTTNKKKETISGLIKLNNRNLIILKFNKLQKEQYQFNWNEVSLELKRIPNEKDFKKLLIIINFKKESIKFLIKPINFQNIFLIENVILRFLKKNSSNNKKFGINNQSMNKNNLFHPFTLDLDQNQYQIKESSKETEQKAINNNNKIFIREFDSEGNSALIQSNFNNIISQIENSRLLYLSNPSVSRLLNQLNEKMFNKKRIDFSVYATLLENQRQVNNNTNPRTINNNNSTIINNNNFLRCRITFLKNIDLIVLTLENGIQLKINYSSSQLIIHPDYDCALLFKPLNKHLDDKEDNAKKLKCPIIIFTKSFLDRELIISCFYLHSLNLTKKELGNISKKKEILFQISKICCQLKKSSRSSRTQRKIFFNYSKKTISFNNITNLIRTNLYLKNALIINKNNFINNDVDLMKNNTNIQYNIEIIDSFNNVIQGDNIIELSVDRIILKNFNKTVFSVYYTLYTMGFALKNSILKLHLNEEKFIKFKLKNIRKVQIFLKDLLNKKFNILKNKNHNMKDKIKKEENFILEKFENIFINGFNEEMQFNVLLSTEGLLIQYQNNTILTIPITNYFNIIENNQYIYIILKKIIVLQINLLNKQNMKRFTAVFNNIKQYNFERNNFKLMRITPIFINKMYSLVYRLNTFLGLCSFKFINNFQLELFLPNHHSNNHHHINDNNNKNKTQIINLIKSQIIIHPTKNTIIKLQLIDGNYLFFSFVNKKQCNLFMTTFIKFQNDHDLLKISNNNNSDDDNDDDQDKQKNIDNQKKIKNETRNKYKIILIAQLKQPKLKLGKAKIILNQDRIIIRIIKKNEKNREKKRLYKQLYSKLLIDNSLKNKKFIRISGFSGKHFTLFLQFSNLKNSQDFYNKFITFQQKNNFNSFNNNNSDNNVDDVNDVSNNSYKNFPKIKIKYVPIKLKNLRPLNCYQLLQITNKNKELLYNCSIKQINALNGKKNKKNVLKKTDSYLNSSIYNDDNAFQNSLIFFELNKLIISSQLMFFSISYLKIRNFQNIKNNYNIIIQFLQQKKNISIEIQFATFFEKNSFLNDFNNFIKIKKKEIVTINDQKSFRNFNFNSLTIDDFQKFDSDLNSENYDNNLSVSSFGFDSETSSVSGSESFNNLKSIYNENIINIKKEIKYQKSGNENENTEENENENENENGKKFEKGKEREKGKQKGNVDRYYYKITYLNKKNHEIGKGFLKFNNNGTISLKAYNQNDIIVFENILELKIYSKEKNHNEMKLISNEYSYIFHIDTNQSNQIMIEEFYIYRKLYKNKIKKLFKNTKPKKAHKKVYNIVLFKEDQISYKKPIQGNLQIQTNPDLLIFKLFGVNQDEDGEEKNARTIKREITGDWVVFGNRNDQTNIKIQTHTNIEYIVKMDTVDDSIQFTSQIENLISPPPKYNVYITLPWNKDNQLAQIILEPEGLNIQTNDNEFNQILPLNEIRVRSNPNNKFITKFIFSQISIKIEFNDLKEKDDLLSLIIEQKKANQLRKKFKNVSKKSRNGNKVSHSGSSSDSGSGSSSGSDRDSDSGSSSGSGSGSDYGSSSKSGSSSGSGSGSVSGSGSGSSSETGSDTVSKLKNKIEPNHNLSGSNKKTETESKLELNSNQEQFQRLSLWKTDEDQKLKKMVKHYKKKDWEKIANKFENYNSKDCLLRYRKIMHLKIQKGPWNSVEDEFLIKAVNTLGLSAWYQIAELVPSRNVKQCRERWKNQLDPDINRGEFTEEEKKLLKQKVYEIGTRWCIVSTFFKGRPENMLKNYWYSIVMQSSKKKKRQKNKSPKQASTCSKLRDTKKEKQTENFKNNSLQSPTNRPHNLRKRTYSSSHQLTSNTQISNKLPKKNNKTQKRTNNLISHTQTNIKQDKTHLITSNMDSKENKSNIQEANKNNICFENTNNQQFSESKLISLNSPQRLGNLENKQNNNRKLNQKKIEEINDQNENLFTDLNLTMPNNFEDISFESFENTSFSKNLADNNQEIFLDQVPYYDEAIIDFNNLWPNIMESDVSVSDFDLWALNHRSENLNNIIQFF</sequence>
<dbReference type="PROSITE" id="PS50090">
    <property type="entry name" value="MYB_LIKE"/>
    <property type="match status" value="3"/>
</dbReference>
<gene>
    <name evidence="8" type="ORF">M0812_05839</name>
</gene>
<dbReference type="InterPro" id="IPR009057">
    <property type="entry name" value="Homeodomain-like_sf"/>
</dbReference>
<keyword evidence="3" id="KW-0804">Transcription</keyword>
<protein>
    <submittedName>
        <fullName evidence="8">snRNA-activating protein complex subunit</fullName>
    </submittedName>
</protein>
<dbReference type="InterPro" id="IPR051575">
    <property type="entry name" value="Myb-like_DNA-bd"/>
</dbReference>
<feature type="domain" description="HTH myb-type" evidence="7">
    <location>
        <begin position="1945"/>
        <end position="2000"/>
    </location>
</feature>
<dbReference type="SUPFAM" id="SSF46689">
    <property type="entry name" value="Homeodomain-like"/>
    <property type="match status" value="2"/>
</dbReference>
<dbReference type="PROSITE" id="PS51294">
    <property type="entry name" value="HTH_MYB"/>
    <property type="match status" value="3"/>
</dbReference>
<evidence type="ECO:0000256" key="1">
    <source>
        <dbReference type="ARBA" id="ARBA00023015"/>
    </source>
</evidence>
<feature type="compositionally biased region" description="Basic and acidic residues" evidence="5">
    <location>
        <begin position="2070"/>
        <end position="2081"/>
    </location>
</feature>
<organism evidence="8 9">
    <name type="scientific">Anaeramoeba flamelloides</name>
    <dbReference type="NCBI Taxonomy" id="1746091"/>
    <lineage>
        <taxon>Eukaryota</taxon>
        <taxon>Metamonada</taxon>
        <taxon>Anaeramoebidae</taxon>
        <taxon>Anaeramoeba</taxon>
    </lineage>
</organism>
<evidence type="ECO:0000256" key="5">
    <source>
        <dbReference type="SAM" id="MobiDB-lite"/>
    </source>
</evidence>
<dbReference type="Proteomes" id="UP001146793">
    <property type="component" value="Unassembled WGS sequence"/>
</dbReference>
<accession>A0AAV8A6B3</accession>
<dbReference type="InterPro" id="IPR001005">
    <property type="entry name" value="SANT/Myb"/>
</dbReference>
<evidence type="ECO:0000256" key="4">
    <source>
        <dbReference type="ARBA" id="ARBA00023242"/>
    </source>
</evidence>
<feature type="region of interest" description="Disordered" evidence="5">
    <location>
        <begin position="1778"/>
        <end position="1889"/>
    </location>
</feature>
<dbReference type="CDD" id="cd00167">
    <property type="entry name" value="SANT"/>
    <property type="match status" value="3"/>
</dbReference>
<dbReference type="EMBL" id="JANTQA010000012">
    <property type="protein sequence ID" value="KAJ3449682.1"/>
    <property type="molecule type" value="Genomic_DNA"/>
</dbReference>
<feature type="domain" description="Myb-like" evidence="6">
    <location>
        <begin position="1901"/>
        <end position="1944"/>
    </location>
</feature>
<feature type="compositionally biased region" description="Polar residues" evidence="5">
    <location>
        <begin position="2103"/>
        <end position="2117"/>
    </location>
</feature>
<dbReference type="GO" id="GO:0019185">
    <property type="term" value="C:snRNA-activating protein complex"/>
    <property type="evidence" value="ECO:0007669"/>
    <property type="project" value="TreeGrafter"/>
</dbReference>
<feature type="region of interest" description="Disordered" evidence="5">
    <location>
        <begin position="1427"/>
        <end position="1458"/>
    </location>
</feature>
<feature type="domain" description="HTH myb-type" evidence="7">
    <location>
        <begin position="1901"/>
        <end position="1944"/>
    </location>
</feature>
<feature type="region of interest" description="Disordered" evidence="5">
    <location>
        <begin position="198"/>
        <end position="218"/>
    </location>
</feature>
<feature type="compositionally biased region" description="Basic residues" evidence="5">
    <location>
        <begin position="2119"/>
        <end position="2128"/>
    </location>
</feature>
<feature type="compositionally biased region" description="Basic and acidic residues" evidence="5">
    <location>
        <begin position="1444"/>
        <end position="1458"/>
    </location>
</feature>
<dbReference type="GO" id="GO:0042795">
    <property type="term" value="P:snRNA transcription by RNA polymerase II"/>
    <property type="evidence" value="ECO:0007669"/>
    <property type="project" value="TreeGrafter"/>
</dbReference>
<feature type="compositionally biased region" description="Basic residues" evidence="5">
    <location>
        <begin position="2051"/>
        <end position="2061"/>
    </location>
</feature>
<feature type="compositionally biased region" description="Polar residues" evidence="5">
    <location>
        <begin position="2082"/>
        <end position="2095"/>
    </location>
</feature>
<dbReference type="PANTHER" id="PTHR46621">
    <property type="entry name" value="SNRNA-ACTIVATING PROTEIN COMPLEX SUBUNIT 4"/>
    <property type="match status" value="1"/>
</dbReference>
<dbReference type="GO" id="GO:0042796">
    <property type="term" value="P:snRNA transcription by RNA polymerase III"/>
    <property type="evidence" value="ECO:0007669"/>
    <property type="project" value="TreeGrafter"/>
</dbReference>
<feature type="domain" description="HTH myb-type" evidence="7">
    <location>
        <begin position="2001"/>
        <end position="2051"/>
    </location>
</feature>
<feature type="compositionally biased region" description="Low complexity" evidence="5">
    <location>
        <begin position="1793"/>
        <end position="1808"/>
    </location>
</feature>
<evidence type="ECO:0000259" key="7">
    <source>
        <dbReference type="PROSITE" id="PS51294"/>
    </source>
</evidence>
<evidence type="ECO:0000259" key="6">
    <source>
        <dbReference type="PROSITE" id="PS50090"/>
    </source>
</evidence>
<dbReference type="GO" id="GO:0000978">
    <property type="term" value="F:RNA polymerase II cis-regulatory region sequence-specific DNA binding"/>
    <property type="evidence" value="ECO:0007669"/>
    <property type="project" value="TreeGrafter"/>
</dbReference>
<keyword evidence="1" id="KW-0805">Transcription regulation</keyword>
<feature type="compositionally biased region" description="Basic residues" evidence="5">
    <location>
        <begin position="1778"/>
        <end position="1788"/>
    </location>
</feature>
<evidence type="ECO:0000256" key="3">
    <source>
        <dbReference type="ARBA" id="ARBA00023163"/>
    </source>
</evidence>
<dbReference type="PANTHER" id="PTHR46621:SF1">
    <property type="entry name" value="SNRNA-ACTIVATING PROTEIN COMPLEX SUBUNIT 4"/>
    <property type="match status" value="1"/>
</dbReference>
<evidence type="ECO:0000256" key="2">
    <source>
        <dbReference type="ARBA" id="ARBA00023125"/>
    </source>
</evidence>
<dbReference type="SMART" id="SM00717">
    <property type="entry name" value="SANT"/>
    <property type="match status" value="3"/>
</dbReference>
<feature type="region of interest" description="Disordered" evidence="5">
    <location>
        <begin position="1032"/>
        <end position="1055"/>
    </location>
</feature>
<dbReference type="InterPro" id="IPR017930">
    <property type="entry name" value="Myb_dom"/>
</dbReference>
<feature type="domain" description="Myb-like" evidence="6">
    <location>
        <begin position="1945"/>
        <end position="1996"/>
    </location>
</feature>